<name>A0A9P6CAS8_9AGAR</name>
<evidence type="ECO:0000256" key="1">
    <source>
        <dbReference type="SAM" id="MobiDB-lite"/>
    </source>
</evidence>
<organism evidence="2 3">
    <name type="scientific">Collybia nuda</name>
    <dbReference type="NCBI Taxonomy" id="64659"/>
    <lineage>
        <taxon>Eukaryota</taxon>
        <taxon>Fungi</taxon>
        <taxon>Dikarya</taxon>
        <taxon>Basidiomycota</taxon>
        <taxon>Agaricomycotina</taxon>
        <taxon>Agaricomycetes</taxon>
        <taxon>Agaricomycetidae</taxon>
        <taxon>Agaricales</taxon>
        <taxon>Tricholomatineae</taxon>
        <taxon>Clitocybaceae</taxon>
        <taxon>Collybia</taxon>
    </lineage>
</organism>
<gene>
    <name evidence="2" type="ORF">BDZ94DRAFT_1327628</name>
</gene>
<proteinExistence type="predicted"/>
<comment type="caution">
    <text evidence="2">The sequence shown here is derived from an EMBL/GenBank/DDBJ whole genome shotgun (WGS) entry which is preliminary data.</text>
</comment>
<accession>A0A9P6CAS8</accession>
<dbReference type="EMBL" id="MU150760">
    <property type="protein sequence ID" value="KAF9455335.1"/>
    <property type="molecule type" value="Genomic_DNA"/>
</dbReference>
<keyword evidence="3" id="KW-1185">Reference proteome</keyword>
<evidence type="ECO:0000313" key="3">
    <source>
        <dbReference type="Proteomes" id="UP000807353"/>
    </source>
</evidence>
<evidence type="ECO:0000313" key="2">
    <source>
        <dbReference type="EMBL" id="KAF9455335.1"/>
    </source>
</evidence>
<feature type="region of interest" description="Disordered" evidence="1">
    <location>
        <begin position="592"/>
        <end position="615"/>
    </location>
</feature>
<protein>
    <submittedName>
        <fullName evidence="2">Uncharacterized protein</fullName>
    </submittedName>
</protein>
<dbReference type="Proteomes" id="UP000807353">
    <property type="component" value="Unassembled WGS sequence"/>
</dbReference>
<dbReference type="AlphaFoldDB" id="A0A9P6CAS8"/>
<sequence length="699" mass="79492">MAFEGWIFVNSFSYLSHQLTLRNSSNPENKFRMILVPSAAHHIPNGTLLHHPNRDSHLPNLYVVNEHPLVDRSKISAQSQGRIIIYVQNTSENVMRALAVFEDTLKIPLGPNQLMDEQGLFALLNDDIIFARQLKDGILASPENDVVQAWVCDGRMIVAPSVIQELEKIQADILGDTTLISKDRPFKNNNGVYVGGTHFERNDWIHGVKGTRCYTIGPSHQHSKSVVSPNACGKVMDEIMNDDHHLRHRLLKYGGILGMKSLEHFAPYLIPLLTRHAELTNMPRVGIKDNVAYPTMQLNMAPAVSHQECYTCGLQGMGEFGYSHIDRHDDPGGMSCMISYSYVPHDEEYEWGRFHLLTLGCYIVLDPFRVMNFSGLRRHGGTPPLSPPGKKPVPFAYRLMTVLYPPSSMLSGAGKHLIDLATLNGIEPFSVTPEMTTVSDNSYEIIPSCNRSNWAKDGQVLLDDLDLFNLFVRFLTLVCVFFLRQLPLRFNARIDTKKFAAAFSMAANVNRDTNTSSDINSRVYATYWEYAPTGYTRHPTAPRDNTDEMMTDEDKRVKILRDDAVKEWKLVQQKFLKFMPSQMNRILEGQSLTADINPNPKYRRPVTGGSKRPYDTDTVRKAKRLRVIQEKGPVPPSQFPYAALPGFSHRFENFRSFRVNQQFNVNEEYMDVDENELSSDSEITEQQGDLLYQFYFTVN</sequence>
<reference evidence="2" key="1">
    <citation type="submission" date="2020-11" db="EMBL/GenBank/DDBJ databases">
        <authorList>
            <consortium name="DOE Joint Genome Institute"/>
            <person name="Ahrendt S."/>
            <person name="Riley R."/>
            <person name="Andreopoulos W."/>
            <person name="Labutti K."/>
            <person name="Pangilinan J."/>
            <person name="Ruiz-Duenas F.J."/>
            <person name="Barrasa J.M."/>
            <person name="Sanchez-Garcia M."/>
            <person name="Camarero S."/>
            <person name="Miyauchi S."/>
            <person name="Serrano A."/>
            <person name="Linde D."/>
            <person name="Babiker R."/>
            <person name="Drula E."/>
            <person name="Ayuso-Fernandez I."/>
            <person name="Pacheco R."/>
            <person name="Padilla G."/>
            <person name="Ferreira P."/>
            <person name="Barriuso J."/>
            <person name="Kellner H."/>
            <person name="Castanera R."/>
            <person name="Alfaro M."/>
            <person name="Ramirez L."/>
            <person name="Pisabarro A.G."/>
            <person name="Kuo A."/>
            <person name="Tritt A."/>
            <person name="Lipzen A."/>
            <person name="He G."/>
            <person name="Yan M."/>
            <person name="Ng V."/>
            <person name="Cullen D."/>
            <person name="Martin F."/>
            <person name="Rosso M.-N."/>
            <person name="Henrissat B."/>
            <person name="Hibbett D."/>
            <person name="Martinez A.T."/>
            <person name="Grigoriev I.V."/>
        </authorList>
    </citation>
    <scope>NUCLEOTIDE SEQUENCE</scope>
    <source>
        <strain evidence="2">CBS 247.69</strain>
    </source>
</reference>
<dbReference type="OrthoDB" id="3061143at2759"/>